<keyword evidence="3" id="KW-1185">Reference proteome</keyword>
<dbReference type="EMBL" id="KI658822">
    <property type="protein sequence ID" value="ETN81200.1"/>
    <property type="molecule type" value="Genomic_DNA"/>
</dbReference>
<accession>W2TGN2</accession>
<feature type="signal peptide" evidence="1">
    <location>
        <begin position="1"/>
        <end position="22"/>
    </location>
</feature>
<dbReference type="OrthoDB" id="10472787at2759"/>
<name>W2TGN2_NECAM</name>
<organism evidence="2 3">
    <name type="scientific">Necator americanus</name>
    <name type="common">Human hookworm</name>
    <dbReference type="NCBI Taxonomy" id="51031"/>
    <lineage>
        <taxon>Eukaryota</taxon>
        <taxon>Metazoa</taxon>
        <taxon>Ecdysozoa</taxon>
        <taxon>Nematoda</taxon>
        <taxon>Chromadorea</taxon>
        <taxon>Rhabditida</taxon>
        <taxon>Rhabditina</taxon>
        <taxon>Rhabditomorpha</taxon>
        <taxon>Strongyloidea</taxon>
        <taxon>Ancylostomatidae</taxon>
        <taxon>Bunostominae</taxon>
        <taxon>Necator</taxon>
    </lineage>
</organism>
<reference evidence="3" key="1">
    <citation type="journal article" date="2014" name="Nat. Genet.">
        <title>Genome of the human hookworm Necator americanus.</title>
        <authorList>
            <person name="Tang Y.T."/>
            <person name="Gao X."/>
            <person name="Rosa B.A."/>
            <person name="Abubucker S."/>
            <person name="Hallsworth-Pepin K."/>
            <person name="Martin J."/>
            <person name="Tyagi R."/>
            <person name="Heizer E."/>
            <person name="Zhang X."/>
            <person name="Bhonagiri-Palsikar V."/>
            <person name="Minx P."/>
            <person name="Warren W.C."/>
            <person name="Wang Q."/>
            <person name="Zhan B."/>
            <person name="Hotez P.J."/>
            <person name="Sternberg P.W."/>
            <person name="Dougall A."/>
            <person name="Gaze S.T."/>
            <person name="Mulvenna J."/>
            <person name="Sotillo J."/>
            <person name="Ranganathan S."/>
            <person name="Rabelo E.M."/>
            <person name="Wilson R.K."/>
            <person name="Felgner P.L."/>
            <person name="Bethony J."/>
            <person name="Hawdon J.M."/>
            <person name="Gasser R.B."/>
            <person name="Loukas A."/>
            <person name="Mitreva M."/>
        </authorList>
    </citation>
    <scope>NUCLEOTIDE SEQUENCE [LARGE SCALE GENOMIC DNA]</scope>
</reference>
<proteinExistence type="predicted"/>
<evidence type="ECO:0000313" key="3">
    <source>
        <dbReference type="Proteomes" id="UP000053676"/>
    </source>
</evidence>
<sequence>MVGKVILFFALLSIGHSQIAHTDSWLSASNEEERLAPLFFRKRSDPSKRSICWCRHKLCPLGTRCAVPLLDQGFRSA</sequence>
<dbReference type="AlphaFoldDB" id="W2TGN2"/>
<dbReference type="Proteomes" id="UP000053676">
    <property type="component" value="Unassembled WGS sequence"/>
</dbReference>
<evidence type="ECO:0008006" key="4">
    <source>
        <dbReference type="Google" id="ProtNLM"/>
    </source>
</evidence>
<protein>
    <recommendedName>
        <fullName evidence="4">Liver-expressed antimicrobial peptide 2</fullName>
    </recommendedName>
</protein>
<dbReference type="KEGG" id="nai:NECAME_08680"/>
<evidence type="ECO:0000313" key="2">
    <source>
        <dbReference type="EMBL" id="ETN81200.1"/>
    </source>
</evidence>
<gene>
    <name evidence="2" type="ORF">NECAME_08680</name>
</gene>
<evidence type="ECO:0000256" key="1">
    <source>
        <dbReference type="SAM" id="SignalP"/>
    </source>
</evidence>
<feature type="chain" id="PRO_5004825109" description="Liver-expressed antimicrobial peptide 2" evidence="1">
    <location>
        <begin position="23"/>
        <end position="77"/>
    </location>
</feature>
<keyword evidence="1" id="KW-0732">Signal</keyword>